<gene>
    <name evidence="10" type="ORF">GSBLH_T00000858001</name>
</gene>
<dbReference type="PIRSF" id="PIRSF000102">
    <property type="entry name" value="Lac_mal_DH"/>
    <property type="match status" value="1"/>
</dbReference>
<feature type="binding site" evidence="6">
    <location>
        <position position="103"/>
    </location>
    <ligand>
        <name>NAD(+)</name>
        <dbReference type="ChEBI" id="CHEBI:57540"/>
    </ligand>
</feature>
<accession>D8LY89</accession>
<dbReference type="FunFam" id="3.40.50.720:FF:000010">
    <property type="entry name" value="Malate dehydrogenase"/>
    <property type="match status" value="1"/>
</dbReference>
<dbReference type="GO" id="GO:0030060">
    <property type="term" value="F:L-malate dehydrogenase (NAD+) activity"/>
    <property type="evidence" value="ECO:0007669"/>
    <property type="project" value="UniProtKB-EC"/>
</dbReference>
<feature type="binding site" evidence="6">
    <location>
        <begin position="127"/>
        <end position="129"/>
    </location>
    <ligand>
        <name>NAD(+)</name>
        <dbReference type="ChEBI" id="CHEBI:57540"/>
    </ligand>
</feature>
<dbReference type="InterPro" id="IPR010945">
    <property type="entry name" value="Malate_DH_type2"/>
</dbReference>
<keyword evidence="4 6" id="KW-0520">NAD</keyword>
<protein>
    <recommendedName>
        <fullName evidence="2">malate dehydrogenase</fullName>
        <ecNumber evidence="2">1.1.1.37</ecNumber>
    </recommendedName>
</protein>
<dbReference type="Proteomes" id="UP000008312">
    <property type="component" value="Unassembled WGS sequence"/>
</dbReference>
<keyword evidence="11" id="KW-1185">Reference proteome</keyword>
<dbReference type="OMA" id="THYANIC"/>
<evidence type="ECO:0000313" key="11">
    <source>
        <dbReference type="Proteomes" id="UP000008312"/>
    </source>
</evidence>
<evidence type="ECO:0000313" key="10">
    <source>
        <dbReference type="EMBL" id="CBK20544.2"/>
    </source>
</evidence>
<dbReference type="InterPro" id="IPR001557">
    <property type="entry name" value="L-lactate/malate_DH"/>
</dbReference>
<evidence type="ECO:0000256" key="3">
    <source>
        <dbReference type="ARBA" id="ARBA00023002"/>
    </source>
</evidence>
<feature type="domain" description="Lactate/malate dehydrogenase C-terminal" evidence="9">
    <location>
        <begin position="183"/>
        <end position="326"/>
    </location>
</feature>
<dbReference type="Gene3D" id="3.90.110.10">
    <property type="entry name" value="Lactate dehydrogenase/glycoside hydrolase, family 4, C-terminal"/>
    <property type="match status" value="1"/>
</dbReference>
<evidence type="ECO:0000256" key="5">
    <source>
        <dbReference type="PIRSR" id="PIRSR000102-1"/>
    </source>
</evidence>
<dbReference type="PANTHER" id="PTHR23382">
    <property type="entry name" value="MALATE DEHYDROGENASE"/>
    <property type="match status" value="1"/>
</dbReference>
<evidence type="ECO:0000259" key="8">
    <source>
        <dbReference type="Pfam" id="PF00056"/>
    </source>
</evidence>
<evidence type="ECO:0000256" key="7">
    <source>
        <dbReference type="RuleBase" id="RU003369"/>
    </source>
</evidence>
<dbReference type="InterPro" id="IPR022383">
    <property type="entry name" value="Lactate/malate_DH_C"/>
</dbReference>
<reference evidence="10" key="1">
    <citation type="submission" date="2010-02" db="EMBL/GenBank/DDBJ databases">
        <title>Sequencing and annotation of the Blastocystis hominis genome.</title>
        <authorList>
            <person name="Wincker P."/>
        </authorList>
    </citation>
    <scope>NUCLEOTIDE SEQUENCE</scope>
    <source>
        <strain evidence="10">Singapore isolate B</strain>
    </source>
</reference>
<feature type="active site" description="Proton acceptor" evidence="5">
    <location>
        <position position="191"/>
    </location>
</feature>
<sequence length="338" mass="37196">MKCLRVVVSGAAGLIGYSLSGLLGDGTVFGTDRLVELVLHDIPRCEQKLVALKAELEDCAFPYVSSIEFFTDPLNAFRDADIVFFLASLPLTGPDRASLLEKNINIYIEFGKALEQVASRTCKSIVVANPANTLAYVLMQTAPSIPRSNFAALNRTDHNRTRSLTLDACRKAYDASLQLSDLSDTFVWGNHGNTMFADLTHAKIRGIPLMEAIPDRELWEKTLPEQVERRGWVLMELRGGVSSVLSVARASVDVARDWCLGTNGKRITMAVCSDGNCYGVEEGLIFGMPVVCENGEWKCVEGLKIAENVRKHIEITTQDLKKEVEIADAAIERAKNNN</sequence>
<feature type="domain" description="Lactate/malate dehydrogenase N-terminal" evidence="8">
    <location>
        <begin position="5"/>
        <end position="150"/>
    </location>
</feature>
<keyword evidence="3 7" id="KW-0560">Oxidoreductase</keyword>
<dbReference type="Pfam" id="PF02866">
    <property type="entry name" value="Ldh_1_C"/>
    <property type="match status" value="1"/>
</dbReference>
<dbReference type="Pfam" id="PF00056">
    <property type="entry name" value="Ldh_1_N"/>
    <property type="match status" value="1"/>
</dbReference>
<dbReference type="OrthoDB" id="4069699at2759"/>
<evidence type="ECO:0000256" key="4">
    <source>
        <dbReference type="ARBA" id="ARBA00023027"/>
    </source>
</evidence>
<feature type="binding site" evidence="6">
    <location>
        <position position="41"/>
    </location>
    <ligand>
        <name>NAD(+)</name>
        <dbReference type="ChEBI" id="CHEBI:57540"/>
    </ligand>
</feature>
<evidence type="ECO:0000256" key="1">
    <source>
        <dbReference type="ARBA" id="ARBA00009613"/>
    </source>
</evidence>
<dbReference type="SUPFAM" id="SSF56327">
    <property type="entry name" value="LDH C-terminal domain-like"/>
    <property type="match status" value="1"/>
</dbReference>
<proteinExistence type="inferred from homology"/>
<organism evidence="10">
    <name type="scientific">Blastocystis hominis</name>
    <dbReference type="NCBI Taxonomy" id="12968"/>
    <lineage>
        <taxon>Eukaryota</taxon>
        <taxon>Sar</taxon>
        <taxon>Stramenopiles</taxon>
        <taxon>Bigyra</taxon>
        <taxon>Opalozoa</taxon>
        <taxon>Opalinata</taxon>
        <taxon>Blastocystidae</taxon>
        <taxon>Blastocystis</taxon>
    </lineage>
</organism>
<dbReference type="GO" id="GO:0006108">
    <property type="term" value="P:malate metabolic process"/>
    <property type="evidence" value="ECO:0007669"/>
    <property type="project" value="InterPro"/>
</dbReference>
<dbReference type="EMBL" id="FN668639">
    <property type="protein sequence ID" value="CBK20544.2"/>
    <property type="molecule type" value="Genomic_DNA"/>
</dbReference>
<evidence type="ECO:0000256" key="2">
    <source>
        <dbReference type="ARBA" id="ARBA00012995"/>
    </source>
</evidence>
<comment type="similarity">
    <text evidence="1">Belongs to the LDH/MDH superfamily. MDH type 2 family.</text>
</comment>
<evidence type="ECO:0000256" key="6">
    <source>
        <dbReference type="PIRSR" id="PIRSR000102-3"/>
    </source>
</evidence>
<name>D8LY89_BLAHO</name>
<dbReference type="GeneID" id="24918146"/>
<dbReference type="InterPro" id="IPR015955">
    <property type="entry name" value="Lactate_DH/Glyco_Ohase_4_C"/>
</dbReference>
<dbReference type="AlphaFoldDB" id="D8LY89"/>
<dbReference type="InterPro" id="IPR001236">
    <property type="entry name" value="Lactate/malate_DH_N"/>
</dbReference>
<dbReference type="NCBIfam" id="NF003916">
    <property type="entry name" value="PRK05442.1"/>
    <property type="match status" value="1"/>
</dbReference>
<dbReference type="Gene3D" id="3.40.50.720">
    <property type="entry name" value="NAD(P)-binding Rossmann-like Domain"/>
    <property type="match status" value="1"/>
</dbReference>
<evidence type="ECO:0000259" key="9">
    <source>
        <dbReference type="Pfam" id="PF02866"/>
    </source>
</evidence>
<dbReference type="InterPro" id="IPR036291">
    <property type="entry name" value="NAD(P)-bd_dom_sf"/>
</dbReference>
<dbReference type="RefSeq" id="XP_012894592.1">
    <property type="nucleotide sequence ID" value="XM_013039138.1"/>
</dbReference>
<dbReference type="InParanoid" id="D8LY89"/>
<dbReference type="EC" id="1.1.1.37" evidence="2"/>
<dbReference type="SUPFAM" id="SSF51735">
    <property type="entry name" value="NAD(P)-binding Rossmann-fold domains"/>
    <property type="match status" value="1"/>
</dbReference>
<feature type="binding site" evidence="6">
    <location>
        <begin position="10"/>
        <end position="16"/>
    </location>
    <ligand>
        <name>NAD(+)</name>
        <dbReference type="ChEBI" id="CHEBI:57540"/>
    </ligand>
</feature>